<keyword evidence="1" id="KW-0472">Membrane</keyword>
<keyword evidence="3" id="KW-1185">Reference proteome</keyword>
<dbReference type="RefSeq" id="WP_328857035.1">
    <property type="nucleotide sequence ID" value="NZ_CP108021.1"/>
</dbReference>
<dbReference type="KEGG" id="whr:OG579_17840"/>
<name>A0AAU4K0P3_9NOCA</name>
<keyword evidence="1" id="KW-1133">Transmembrane helix</keyword>
<gene>
    <name evidence="2" type="ORF">OG579_17840</name>
</gene>
<evidence type="ECO:0000313" key="2">
    <source>
        <dbReference type="EMBL" id="WUM19545.1"/>
    </source>
</evidence>
<proteinExistence type="predicted"/>
<dbReference type="Proteomes" id="UP001432128">
    <property type="component" value="Chromosome"/>
</dbReference>
<accession>A0AAU4K0P3</accession>
<organism evidence="2 3">
    <name type="scientific">Williamsia herbipolensis</name>
    <dbReference type="NCBI Taxonomy" id="1603258"/>
    <lineage>
        <taxon>Bacteria</taxon>
        <taxon>Bacillati</taxon>
        <taxon>Actinomycetota</taxon>
        <taxon>Actinomycetes</taxon>
        <taxon>Mycobacteriales</taxon>
        <taxon>Nocardiaceae</taxon>
        <taxon>Williamsia</taxon>
    </lineage>
</organism>
<dbReference type="EMBL" id="CP108021">
    <property type="protein sequence ID" value="WUM19545.1"/>
    <property type="molecule type" value="Genomic_DNA"/>
</dbReference>
<sequence length="165" mass="17145">MTAAPDPTAPDRSNRRGFVIVAVVVVVAIAALAVGLVAYFSDGSDDAKGGRTDTQQVSDVAHQFTDAASKGDATTARDAVCTADKSRYSNLSTRPLPQALPAFTLVDVTFAGDDATGTVKTTGQPDGAIYFHKDGADWKLCPSSKAKFSGCGRFATGRRTTGPRS</sequence>
<evidence type="ECO:0000313" key="3">
    <source>
        <dbReference type="Proteomes" id="UP001432128"/>
    </source>
</evidence>
<dbReference type="AlphaFoldDB" id="A0AAU4K0P3"/>
<reference evidence="2 3" key="1">
    <citation type="submission" date="2022-10" db="EMBL/GenBank/DDBJ databases">
        <title>The complete genomes of actinobacterial strains from the NBC collection.</title>
        <authorList>
            <person name="Joergensen T.S."/>
            <person name="Alvarez Arevalo M."/>
            <person name="Sterndorff E.B."/>
            <person name="Faurdal D."/>
            <person name="Vuksanovic O."/>
            <person name="Mourched A.-S."/>
            <person name="Charusanti P."/>
            <person name="Shaw S."/>
            <person name="Blin K."/>
            <person name="Weber T."/>
        </authorList>
    </citation>
    <scope>NUCLEOTIDE SEQUENCE [LARGE SCALE GENOMIC DNA]</scope>
    <source>
        <strain evidence="2 3">NBC_00319</strain>
    </source>
</reference>
<protein>
    <submittedName>
        <fullName evidence="2">Uncharacterized protein</fullName>
    </submittedName>
</protein>
<feature type="transmembrane region" description="Helical" evidence="1">
    <location>
        <begin position="18"/>
        <end position="41"/>
    </location>
</feature>
<keyword evidence="1" id="KW-0812">Transmembrane</keyword>
<evidence type="ECO:0000256" key="1">
    <source>
        <dbReference type="SAM" id="Phobius"/>
    </source>
</evidence>